<evidence type="ECO:0000313" key="1">
    <source>
        <dbReference type="EMBL" id="GGC45244.1"/>
    </source>
</evidence>
<evidence type="ECO:0000313" key="2">
    <source>
        <dbReference type="Proteomes" id="UP000602004"/>
    </source>
</evidence>
<accession>A0ABQ1MR93</accession>
<name>A0ABQ1MR93_9BURK</name>
<dbReference type="EMBL" id="BMHL01000005">
    <property type="protein sequence ID" value="GGC45244.1"/>
    <property type="molecule type" value="Genomic_DNA"/>
</dbReference>
<protein>
    <submittedName>
        <fullName evidence="1">Uncharacterized protein</fullName>
    </submittedName>
</protein>
<sequence length="111" mass="12352">MLQGLVPLLRNTSQNLAYLLIRYVDSYASVYRPGLNGCCGNVLRKQAQHAITVLDLYDPGVVRAIGTDRAAVVRTTEEDSDAFSGPCIRKSIRVIFVTRALERELCRIRLG</sequence>
<proteinExistence type="predicted"/>
<gene>
    <name evidence="1" type="ORF">GCM10011400_35470</name>
</gene>
<reference evidence="2" key="1">
    <citation type="journal article" date="2019" name="Int. J. Syst. Evol. Microbiol.">
        <title>The Global Catalogue of Microorganisms (GCM) 10K type strain sequencing project: providing services to taxonomists for standard genome sequencing and annotation.</title>
        <authorList>
            <consortium name="The Broad Institute Genomics Platform"/>
            <consortium name="The Broad Institute Genome Sequencing Center for Infectious Disease"/>
            <person name="Wu L."/>
            <person name="Ma J."/>
        </authorList>
    </citation>
    <scope>NUCLEOTIDE SEQUENCE [LARGE SCALE GENOMIC DNA]</scope>
    <source>
        <strain evidence="2">CGMCC 1.15103</strain>
    </source>
</reference>
<dbReference type="Proteomes" id="UP000602004">
    <property type="component" value="Unassembled WGS sequence"/>
</dbReference>
<keyword evidence="2" id="KW-1185">Reference proteome</keyword>
<comment type="caution">
    <text evidence="1">The sequence shown here is derived from an EMBL/GenBank/DDBJ whole genome shotgun (WGS) entry which is preliminary data.</text>
</comment>
<organism evidence="1 2">
    <name type="scientific">Paraburkholderia caffeinilytica</name>
    <dbReference type="NCBI Taxonomy" id="1761016"/>
    <lineage>
        <taxon>Bacteria</taxon>
        <taxon>Pseudomonadati</taxon>
        <taxon>Pseudomonadota</taxon>
        <taxon>Betaproteobacteria</taxon>
        <taxon>Burkholderiales</taxon>
        <taxon>Burkholderiaceae</taxon>
        <taxon>Paraburkholderia</taxon>
    </lineage>
</organism>